<accession>A0AAV7GFH0</accession>
<dbReference type="Proteomes" id="UP000775213">
    <property type="component" value="Unassembled WGS sequence"/>
</dbReference>
<organism evidence="1 2">
    <name type="scientific">Dendrobium chrysotoxum</name>
    <name type="common">Orchid</name>
    <dbReference type="NCBI Taxonomy" id="161865"/>
    <lineage>
        <taxon>Eukaryota</taxon>
        <taxon>Viridiplantae</taxon>
        <taxon>Streptophyta</taxon>
        <taxon>Embryophyta</taxon>
        <taxon>Tracheophyta</taxon>
        <taxon>Spermatophyta</taxon>
        <taxon>Magnoliopsida</taxon>
        <taxon>Liliopsida</taxon>
        <taxon>Asparagales</taxon>
        <taxon>Orchidaceae</taxon>
        <taxon>Epidendroideae</taxon>
        <taxon>Malaxideae</taxon>
        <taxon>Dendrobiinae</taxon>
        <taxon>Dendrobium</taxon>
    </lineage>
</organism>
<dbReference type="InterPro" id="IPR014718">
    <property type="entry name" value="GH-type_carb-bd"/>
</dbReference>
<proteinExistence type="predicted"/>
<reference evidence="1 2" key="1">
    <citation type="journal article" date="2021" name="Hortic Res">
        <title>Chromosome-scale assembly of the Dendrobium chrysotoxum genome enhances the understanding of orchid evolution.</title>
        <authorList>
            <person name="Zhang Y."/>
            <person name="Zhang G.Q."/>
            <person name="Zhang D."/>
            <person name="Liu X.D."/>
            <person name="Xu X.Y."/>
            <person name="Sun W.H."/>
            <person name="Yu X."/>
            <person name="Zhu X."/>
            <person name="Wang Z.W."/>
            <person name="Zhao X."/>
            <person name="Zhong W.Y."/>
            <person name="Chen H."/>
            <person name="Yin W.L."/>
            <person name="Huang T."/>
            <person name="Niu S.C."/>
            <person name="Liu Z.J."/>
        </authorList>
    </citation>
    <scope>NUCLEOTIDE SEQUENCE [LARGE SCALE GENOMIC DNA]</scope>
    <source>
        <strain evidence="1">Lindl</strain>
    </source>
</reference>
<dbReference type="EMBL" id="JAGFBR010000010">
    <property type="protein sequence ID" value="KAH0460545.1"/>
    <property type="molecule type" value="Genomic_DNA"/>
</dbReference>
<dbReference type="PANTHER" id="PTHR11122:SF15">
    <property type="entry name" value="PROTEIN NDH-DEPENDENT CYCLIC ELECTRON FLOW 5"/>
    <property type="match status" value="1"/>
</dbReference>
<name>A0AAV7GFH0_DENCH</name>
<sequence>MASHSLFSLHLPKPSPLHLLRASSATTVQSPPQSLEERFGRKGIKFSESGDVPTVELSVRNRSSLRIQISDGIVTSYRPKVYWKDDGFEEVLYTIGDGDSSVKGGLGLVLNGVSLDGSAWSASKWSVKDADSDSIDAVQVELSCSNVDGSLDITYVVSLYPLSMATAVIVQNNGTESVKLTSGMLGHIRFKSQEGSAIQGLRGCSYCSHPPLDSSFGLLSPYDEMKPDPPSWLSFLGSPSQETVSTEIYEPEAWKVEDNLYTILKQKLSRVYAAPPSDRMKRIYNTSPSKYQTIDQGSGLGFRVIRMGYEDIYIGSPGSCSQKFGKDYFICTGSASMLVPEVLEPGGQWRAAQPQKPLFMATGSFRSFPNFTQRYSSHQNRSVKFPHVFDLQNEKQRDFSLKAWTESLPSSPINVKYLEREFSGHGASFEAIGDDCVIKMGLEEGSTANLVLPSGLITSYKPKMWHGGKVEVLHTLVSEDQNGEAIVQGGVSMDLKCLNEGGFAWSPTTWALLDVRGSSDKFIQVELISTSPNGNMEAKCLVTLRDDQISSGLLVTNSTPSFIQLQGSIMSHLTVSTPDATYAVGLQGSNYCSKKATASEFSIIPPTDLTKVQSSSAFFRSLAQKGFDGLFSGWGTTKHQDGEKEEEEEKEECNDYLQMNDILSRIYTSAPVEFTVIDRGRRNSVVIQKSGFEEFYMFSPGSDHNWYGKYAFVCVGPCALLKPIVLGPGGIWKGGQYLYNPNI</sequence>
<dbReference type="AlphaFoldDB" id="A0AAV7GFH0"/>
<evidence type="ECO:0000313" key="1">
    <source>
        <dbReference type="EMBL" id="KAH0460545.1"/>
    </source>
</evidence>
<dbReference type="GO" id="GO:0005737">
    <property type="term" value="C:cytoplasm"/>
    <property type="evidence" value="ECO:0007669"/>
    <property type="project" value="TreeGrafter"/>
</dbReference>
<dbReference type="InterPro" id="IPR011013">
    <property type="entry name" value="Gal_mutarotase_sf_dom"/>
</dbReference>
<dbReference type="Gene3D" id="2.70.98.10">
    <property type="match status" value="2"/>
</dbReference>
<protein>
    <submittedName>
        <fullName evidence="1">Uncharacterized protein</fullName>
    </submittedName>
</protein>
<dbReference type="GO" id="GO:0047938">
    <property type="term" value="F:glucose-6-phosphate 1-epimerase activity"/>
    <property type="evidence" value="ECO:0007669"/>
    <property type="project" value="TreeGrafter"/>
</dbReference>
<evidence type="ECO:0000313" key="2">
    <source>
        <dbReference type="Proteomes" id="UP000775213"/>
    </source>
</evidence>
<keyword evidence="2" id="KW-1185">Reference proteome</keyword>
<dbReference type="SUPFAM" id="SSF74650">
    <property type="entry name" value="Galactose mutarotase-like"/>
    <property type="match status" value="2"/>
</dbReference>
<dbReference type="GO" id="GO:0030246">
    <property type="term" value="F:carbohydrate binding"/>
    <property type="evidence" value="ECO:0007669"/>
    <property type="project" value="InterPro"/>
</dbReference>
<gene>
    <name evidence="1" type="ORF">IEQ34_011208</name>
</gene>
<dbReference type="GO" id="GO:0005975">
    <property type="term" value="P:carbohydrate metabolic process"/>
    <property type="evidence" value="ECO:0007669"/>
    <property type="project" value="InterPro"/>
</dbReference>
<comment type="caution">
    <text evidence="1">The sequence shown here is derived from an EMBL/GenBank/DDBJ whole genome shotgun (WGS) entry which is preliminary data.</text>
</comment>
<dbReference type="PANTHER" id="PTHR11122">
    <property type="entry name" value="APOSPORY-ASSOCIATED PROTEIN C-RELATED"/>
    <property type="match status" value="1"/>
</dbReference>